<organism evidence="2 3">
    <name type="scientific">Cyclobacterium lianum</name>
    <dbReference type="NCBI Taxonomy" id="388280"/>
    <lineage>
        <taxon>Bacteria</taxon>
        <taxon>Pseudomonadati</taxon>
        <taxon>Bacteroidota</taxon>
        <taxon>Cytophagia</taxon>
        <taxon>Cytophagales</taxon>
        <taxon>Cyclobacteriaceae</taxon>
        <taxon>Cyclobacterium</taxon>
    </lineage>
</organism>
<name>A0A1M7NGL4_9BACT</name>
<evidence type="ECO:0000313" key="3">
    <source>
        <dbReference type="Proteomes" id="UP000184513"/>
    </source>
</evidence>
<accession>A0A1M7NGL4</accession>
<dbReference type="SUPFAM" id="SSF53756">
    <property type="entry name" value="UDP-Glycosyltransferase/glycogen phosphorylase"/>
    <property type="match status" value="1"/>
</dbReference>
<dbReference type="Gene3D" id="3.40.50.2000">
    <property type="entry name" value="Glycogen Phosphorylase B"/>
    <property type="match status" value="2"/>
</dbReference>
<dbReference type="STRING" id="388280.SAMN04488057_105305"/>
<dbReference type="RefSeq" id="WP_073094531.1">
    <property type="nucleotide sequence ID" value="NZ_FRCY01000005.1"/>
</dbReference>
<dbReference type="GO" id="GO:0009103">
    <property type="term" value="P:lipopolysaccharide biosynthetic process"/>
    <property type="evidence" value="ECO:0007669"/>
    <property type="project" value="TreeGrafter"/>
</dbReference>
<sequence length="368" mass="42815">MKEKTKILLINSYSFEKIYHNWENGINPSHYLMGKVELERTGEFVVDIHPHQKYRWLDTVGKYLKIPYLDQQIRALFSLKHYDLIFMPYPLSTSRLLSLLKMAGLVKIPMIGLAHQNFIYYKKKDSILNQLAIKRIRQFDAFAFFSRRLLEKTSADLKLSHEDIKQKCFSVQWGADLDFYRNIKAVKPPDHVPYAVCAGTADRDYDMLIRAFENIPLNLKIYCTPNTIPQADRLPKNVSVDTTWVPYDKLLQAYINAEFIIIPLKEEIKNKGNTYGLTVLLDAIAVGKPVLMTYHPFLDIDLEKENIGLWVKDNTSEGWANRIKQMNSDGQLLVKMGQRAKELHVSKYNIENFARQLGKIFHEVVERA</sequence>
<dbReference type="Proteomes" id="UP000184513">
    <property type="component" value="Unassembled WGS sequence"/>
</dbReference>
<dbReference type="AlphaFoldDB" id="A0A1M7NGL4"/>
<gene>
    <name evidence="2" type="ORF">SAMN04488057_105305</name>
</gene>
<protein>
    <submittedName>
        <fullName evidence="2">Glycosyltransferase involved in cell wall bisynthesis</fullName>
    </submittedName>
</protein>
<evidence type="ECO:0000256" key="1">
    <source>
        <dbReference type="ARBA" id="ARBA00022679"/>
    </source>
</evidence>
<dbReference type="OrthoDB" id="834818at2"/>
<dbReference type="EMBL" id="FRCY01000005">
    <property type="protein sequence ID" value="SHN02800.1"/>
    <property type="molecule type" value="Genomic_DNA"/>
</dbReference>
<evidence type="ECO:0000313" key="2">
    <source>
        <dbReference type="EMBL" id="SHN02800.1"/>
    </source>
</evidence>
<reference evidence="2 3" key="1">
    <citation type="submission" date="2016-11" db="EMBL/GenBank/DDBJ databases">
        <authorList>
            <person name="Jaros S."/>
            <person name="Januszkiewicz K."/>
            <person name="Wedrychowicz H."/>
        </authorList>
    </citation>
    <scope>NUCLEOTIDE SEQUENCE [LARGE SCALE GENOMIC DNA]</scope>
    <source>
        <strain evidence="2 3">CGMCC 1.6102</strain>
    </source>
</reference>
<keyword evidence="3" id="KW-1185">Reference proteome</keyword>
<proteinExistence type="predicted"/>
<dbReference type="PANTHER" id="PTHR46401">
    <property type="entry name" value="GLYCOSYLTRANSFERASE WBBK-RELATED"/>
    <property type="match status" value="1"/>
</dbReference>
<keyword evidence="1 2" id="KW-0808">Transferase</keyword>
<dbReference type="PANTHER" id="PTHR46401:SF2">
    <property type="entry name" value="GLYCOSYLTRANSFERASE WBBK-RELATED"/>
    <property type="match status" value="1"/>
</dbReference>
<dbReference type="GO" id="GO:0016757">
    <property type="term" value="F:glycosyltransferase activity"/>
    <property type="evidence" value="ECO:0007669"/>
    <property type="project" value="TreeGrafter"/>
</dbReference>